<accession>A0A4R2PGI7</accession>
<reference evidence="1 2" key="1">
    <citation type="submission" date="2019-03" db="EMBL/GenBank/DDBJ databases">
        <title>Genomic Encyclopedia of Type Strains, Phase IV (KMG-IV): sequencing the most valuable type-strain genomes for metagenomic binning, comparative biology and taxonomic classification.</title>
        <authorList>
            <person name="Goeker M."/>
        </authorList>
    </citation>
    <scope>NUCLEOTIDE SEQUENCE [LARGE SCALE GENOMIC DNA]</scope>
    <source>
        <strain evidence="1 2">DSM 2132</strain>
    </source>
</reference>
<dbReference type="Proteomes" id="UP000295399">
    <property type="component" value="Unassembled WGS sequence"/>
</dbReference>
<gene>
    <name evidence="1" type="ORF">EV659_10597</name>
</gene>
<evidence type="ECO:0000313" key="1">
    <source>
        <dbReference type="EMBL" id="TCP34470.1"/>
    </source>
</evidence>
<keyword evidence="2" id="KW-1185">Reference proteome</keyword>
<dbReference type="OrthoDB" id="4736801at2"/>
<proteinExistence type="predicted"/>
<evidence type="ECO:0000313" key="2">
    <source>
        <dbReference type="Proteomes" id="UP000295399"/>
    </source>
</evidence>
<name>A0A4R2PGI7_RHOSA</name>
<dbReference type="EMBL" id="SLXO01000005">
    <property type="protein sequence ID" value="TCP34470.1"/>
    <property type="molecule type" value="Genomic_DNA"/>
</dbReference>
<dbReference type="InParanoid" id="A0A4R2PGI7"/>
<sequence length="167" mass="18192">MFIDRDLNLLKLKLRTAETLRTGDFFVVGDHHGIALGAKAARSGDEPGDIVLIAPGEDGRVEARALTADTLGDVPLLVLGTTRLAVTLGESDILGRDNALPGWLAIAQDGHYLRCLDNDGAPRWLRISDTPTLAAEALHGARVFSNWRLLVHDAHDDWQPIFQVREG</sequence>
<dbReference type="AlphaFoldDB" id="A0A4R2PGI7"/>
<protein>
    <submittedName>
        <fullName evidence="1">Uncharacterized protein</fullName>
    </submittedName>
</protein>
<comment type="caution">
    <text evidence="1">The sequence shown here is derived from an EMBL/GenBank/DDBJ whole genome shotgun (WGS) entry which is preliminary data.</text>
</comment>
<organism evidence="1 2">
    <name type="scientific">Rhodothalassium salexigens DSM 2132</name>
    <dbReference type="NCBI Taxonomy" id="1188247"/>
    <lineage>
        <taxon>Bacteria</taxon>
        <taxon>Pseudomonadati</taxon>
        <taxon>Pseudomonadota</taxon>
        <taxon>Alphaproteobacteria</taxon>
        <taxon>Rhodothalassiales</taxon>
        <taxon>Rhodothalassiaceae</taxon>
        <taxon>Rhodothalassium</taxon>
    </lineage>
</organism>
<dbReference type="RefSeq" id="WP_132708402.1">
    <property type="nucleotide sequence ID" value="NZ_JACIGF010000005.1"/>
</dbReference>